<name>W7A488_9APIC</name>
<dbReference type="GeneID" id="20038847"/>
<evidence type="ECO:0000256" key="1">
    <source>
        <dbReference type="ARBA" id="ARBA00004123"/>
    </source>
</evidence>
<feature type="compositionally biased region" description="Polar residues" evidence="6">
    <location>
        <begin position="302"/>
        <end position="322"/>
    </location>
</feature>
<keyword evidence="2" id="KW-0805">Transcription regulation</keyword>
<evidence type="ECO:0000256" key="2">
    <source>
        <dbReference type="ARBA" id="ARBA00023015"/>
    </source>
</evidence>
<evidence type="ECO:0000259" key="7">
    <source>
        <dbReference type="Pfam" id="PF00847"/>
    </source>
</evidence>
<evidence type="ECO:0000259" key="8">
    <source>
        <dbReference type="Pfam" id="PF14733"/>
    </source>
</evidence>
<keyword evidence="10" id="KW-1185">Reference proteome</keyword>
<feature type="compositionally biased region" description="Polar residues" evidence="6">
    <location>
        <begin position="893"/>
        <end position="910"/>
    </location>
</feature>
<feature type="domain" description="AP2-coincident C-terminal" evidence="8">
    <location>
        <begin position="2270"/>
        <end position="2359"/>
    </location>
</feature>
<feature type="region of interest" description="Disordered" evidence="6">
    <location>
        <begin position="357"/>
        <end position="380"/>
    </location>
</feature>
<feature type="region of interest" description="Disordered" evidence="6">
    <location>
        <begin position="830"/>
        <end position="930"/>
    </location>
</feature>
<dbReference type="VEuPathDB" id="PlasmoDB:C922_03573"/>
<dbReference type="Proteomes" id="UP000030640">
    <property type="component" value="Unassembled WGS sequence"/>
</dbReference>
<feature type="compositionally biased region" description="Polar residues" evidence="6">
    <location>
        <begin position="39"/>
        <end position="48"/>
    </location>
</feature>
<dbReference type="Pfam" id="PF14733">
    <property type="entry name" value="ACDC"/>
    <property type="match status" value="1"/>
</dbReference>
<feature type="region of interest" description="Disordered" evidence="6">
    <location>
        <begin position="1744"/>
        <end position="1786"/>
    </location>
</feature>
<evidence type="ECO:0000256" key="4">
    <source>
        <dbReference type="ARBA" id="ARBA00023163"/>
    </source>
</evidence>
<feature type="region of interest" description="Disordered" evidence="6">
    <location>
        <begin position="1"/>
        <end position="85"/>
    </location>
</feature>
<keyword evidence="5" id="KW-0539">Nucleus</keyword>
<evidence type="ECO:0000313" key="9">
    <source>
        <dbReference type="EMBL" id="EUD66103.1"/>
    </source>
</evidence>
<proteinExistence type="predicted"/>
<protein>
    <recommendedName>
        <fullName evidence="11">Transcription factor with AP2 domain(S)</fullName>
    </recommendedName>
</protein>
<feature type="compositionally biased region" description="Polar residues" evidence="6">
    <location>
        <begin position="1747"/>
        <end position="1762"/>
    </location>
</feature>
<feature type="region of interest" description="Disordered" evidence="6">
    <location>
        <begin position="269"/>
        <end position="331"/>
    </location>
</feature>
<dbReference type="InterPro" id="IPR028078">
    <property type="entry name" value="ACDC"/>
</dbReference>
<feature type="compositionally biased region" description="Low complexity" evidence="6">
    <location>
        <begin position="2245"/>
        <end position="2264"/>
    </location>
</feature>
<dbReference type="GO" id="GO:0005634">
    <property type="term" value="C:nucleus"/>
    <property type="evidence" value="ECO:0007669"/>
    <property type="project" value="UniProtKB-SubCell"/>
</dbReference>
<organism evidence="9 10">
    <name type="scientific">Plasmodium inui San Antonio 1</name>
    <dbReference type="NCBI Taxonomy" id="1237626"/>
    <lineage>
        <taxon>Eukaryota</taxon>
        <taxon>Sar</taxon>
        <taxon>Alveolata</taxon>
        <taxon>Apicomplexa</taxon>
        <taxon>Aconoidasida</taxon>
        <taxon>Haemosporida</taxon>
        <taxon>Plasmodiidae</taxon>
        <taxon>Plasmodium</taxon>
        <taxon>Plasmodium (Plasmodium)</taxon>
    </lineage>
</organism>
<evidence type="ECO:0008006" key="11">
    <source>
        <dbReference type="Google" id="ProtNLM"/>
    </source>
</evidence>
<evidence type="ECO:0000256" key="6">
    <source>
        <dbReference type="SAM" id="MobiDB-lite"/>
    </source>
</evidence>
<feature type="compositionally biased region" description="Basic and acidic residues" evidence="6">
    <location>
        <begin position="1"/>
        <end position="23"/>
    </location>
</feature>
<feature type="compositionally biased region" description="Basic and acidic residues" evidence="6">
    <location>
        <begin position="1431"/>
        <end position="1445"/>
    </location>
</feature>
<gene>
    <name evidence="9" type="ORF">C922_03573</name>
</gene>
<reference evidence="9 10" key="1">
    <citation type="submission" date="2013-02" db="EMBL/GenBank/DDBJ databases">
        <title>The Genome Sequence of Plasmodium inui San Antonio 1.</title>
        <authorList>
            <consortium name="The Broad Institute Genome Sequencing Platform"/>
            <consortium name="The Broad Institute Genome Sequencing Center for Infectious Disease"/>
            <person name="Neafsey D."/>
            <person name="Cheeseman I."/>
            <person name="Volkman S."/>
            <person name="Adams J."/>
            <person name="Walker B."/>
            <person name="Young S.K."/>
            <person name="Zeng Q."/>
            <person name="Gargeya S."/>
            <person name="Fitzgerald M."/>
            <person name="Haas B."/>
            <person name="Abouelleil A."/>
            <person name="Alvarado L."/>
            <person name="Arachchi H.M."/>
            <person name="Berlin A.M."/>
            <person name="Chapman S.B."/>
            <person name="Dewar J."/>
            <person name="Goldberg J."/>
            <person name="Griggs A."/>
            <person name="Gujja S."/>
            <person name="Hansen M."/>
            <person name="Howarth C."/>
            <person name="Imamovic A."/>
            <person name="Larimer J."/>
            <person name="McCowan C."/>
            <person name="Murphy C."/>
            <person name="Neiman D."/>
            <person name="Pearson M."/>
            <person name="Priest M."/>
            <person name="Roberts A."/>
            <person name="Saif S."/>
            <person name="Shea T."/>
            <person name="Sisk P."/>
            <person name="Sykes S."/>
            <person name="Wortman J."/>
            <person name="Nusbaum C."/>
            <person name="Birren B."/>
        </authorList>
    </citation>
    <scope>NUCLEOTIDE SEQUENCE [LARGE SCALE GENOMIC DNA]</scope>
    <source>
        <strain evidence="9 10">San Antonio 1</strain>
    </source>
</reference>
<feature type="region of interest" description="Disordered" evidence="6">
    <location>
        <begin position="1431"/>
        <end position="1450"/>
    </location>
</feature>
<accession>W7A488</accession>
<dbReference type="GO" id="GO:0003700">
    <property type="term" value="F:DNA-binding transcription factor activity"/>
    <property type="evidence" value="ECO:0007669"/>
    <property type="project" value="InterPro"/>
</dbReference>
<dbReference type="RefSeq" id="XP_008817387.1">
    <property type="nucleotide sequence ID" value="XM_008819165.1"/>
</dbReference>
<comment type="subcellular location">
    <subcellularLocation>
        <location evidence="1">Nucleus</location>
    </subcellularLocation>
</comment>
<evidence type="ECO:0000313" key="10">
    <source>
        <dbReference type="Proteomes" id="UP000030640"/>
    </source>
</evidence>
<feature type="domain" description="AP2/ERF" evidence="7">
    <location>
        <begin position="2056"/>
        <end position="2104"/>
    </location>
</feature>
<feature type="region of interest" description="Disordered" evidence="6">
    <location>
        <begin position="2245"/>
        <end position="2266"/>
    </location>
</feature>
<feature type="region of interest" description="Disordered" evidence="6">
    <location>
        <begin position="1279"/>
        <end position="1308"/>
    </location>
</feature>
<dbReference type="GO" id="GO:0003677">
    <property type="term" value="F:DNA binding"/>
    <property type="evidence" value="ECO:0007669"/>
    <property type="project" value="UniProtKB-KW"/>
</dbReference>
<feature type="region of interest" description="Disordered" evidence="6">
    <location>
        <begin position="1231"/>
        <end position="1263"/>
    </location>
</feature>
<dbReference type="Gene3D" id="1.20.5.2050">
    <property type="match status" value="2"/>
</dbReference>
<sequence>MNDEMFAKEELSKVEKLKRKGEGDNTDNNDDGEHFTHGRNLSYSNYYEQGNDDEENEEQNDQEDDAEEEEEEDDDDAPYNLANPVSRNITTDAVINQGPVYHRTFNNEYAYAESLANLNDNARGGMYEKTVRVGEAGNSDRTDFASNLNESLMKLFSMKCNIQEEKLQDRKINSYKKILRNNSNADLSETVTIYADNASVQNCFGQEPSDEPFHQDKHNDCHEMSSSDFVKGYIKASSPYQVRENNGIAHFLEHKKAYIGGSSLLKEPMGEKKKRLPKSTMGSAPSCVEYDSDDGNGETLYSVDNGSGTAMSNQSAGSNESVEGTEFMPNGEEQYFRNDIAKRILDNMDRVHMLNKERHSADGTDDGTNEGPGDTHDDEGDQFKMELLSKYNSVNYVNNVIQDLSKLHGENQSGENANRVERSMRISSGVNMGGVAEACEENTNHDKNYKVINIDMNNANDSRRMLIPGDAMVNALVNKRGNKKQTILTKSRENTVVGDDEEEGDYSKGVYIMHENNSSKVAVNSNKISQGQDHIQSGSEVSRASTSNEANLKKHVEGIMKGISSMNNYDYCSYAVKSTDNPIELMKSQQNYSIGAGEHKYQMGHKNSSSNSFSNYCSNSCNNPAYLISGGKMGKTKTESNVNNDTYQNDEYPDRKNNLVNVGHNNKEAADLSPYNIPIGEKTSKGRENLPNVLPVNSAADNFCGLLQGSNKKNLETKTGKKLVNINHENRAVGHNQGGNNYHGKYTKDDINPRRANEAVQYICDENYNEEVPPNGNYRGRFSSRVRNVKGEEKYSYLKQSNEDSNLTNLSSDAHAELNGENRRYYQNRTNESADFEMKDPLPYKGSKSQKEESINSGNIKGKNIFDEYDEKSDVNYPDQHHHHHGQEDSSRQIRQSAQSYQSHQVSVSRSLPPEASHSGCRRNNAPTRYVHERYSNNSEGEMEQMYKVEKEKNCNLGNYTQELNDDEQKDEQNYCNKWSENSVNAVNDVKRKMKQDTNKGDYLKSGSSSAPTKDISNVEVGMDNFMKNKNSFYPNNYEEIRKALFNIKNNPNIDDLTKKKLISTIENSFFADKNGSMRLLHEEEEDAVHDELHQGDYVEMLEAQQEVVKGASKYDSSASSKCGSRNGAMVATRNSTKNLPKSGTRIIQQNDDPERLSHFNQGENLRRERKNEFKVQHTSYTIDQMRSGNLNECFDTSSTSKQMLGAHQEHNLGGNPGYAYDESKAHLYEMNRKEDTRNSGAKERRNKRSKRSMNIANERGLEEEPLQLGDERIDEKYETYNGPRNGMSCVDNSSAVSSGNSSVVSSGKNEGSYIDELNSNGIGSVTHNSFVQEALSRGSLGGATLKRGKRPINCKGDNNGHDEVKKVTTRRGRMVKHMEKYGKEVIENVDGRLFLYSNVRKSRSIGGAYAPGGETNGNNEEFARRKFHTEEKKSAQHVSMKDDQNPPVETNTCVYPKKRTENEEEDLSLVIAPNEYDGGREMSSNMNKFKSDDLFIKKYDLTNDEKKQKLHLADLMRSNELKRSSDNYFKLNSNFPSNLLSTSTSSSYTNDNLKGSSNNYSLNDLSSNTLTSRFQLDESMPSNLNMSSQMYLNNYSSYEKKRKKTDKRNLDSLYNNTPTTYATCMNECSSTTMKFVDHDISNDEIINHKSKNHILSVKGENDPEGIKGLQDAAINMEYLTKEVIKGNKNIINLNKKMGDNKMHGEKNDLLVAGEGIPFSDALSSNSNLPYQLVVDDLDDNRGSLAHSASHTSRTNGTNSADLANRGNRPNVTNNNSSGNDDAPWEDTINQEVEGAAKEYADSVNEKEQPEAINSSQFDERILFKSKSQSDNGKFLNFFLKRKISSSLSDHKGAYVAHQIPHNMLHSNVVKSENEFLLNRAKSLNLDFGRLSQGQEEYDNVLDEHSGVNSSKNDIYDDMVRVKDGKMSNSNFSDPVEMSEGFGQQLVSGEIASKGKEDELEGEAANGAVTETASGAVSVSVDGSPTDQVVGMPTDAPNQLSNPIGSSPKNEIDISICTLANCPTHNPQGYTKNVSRKGDAQGEGGMVKEENDELKRIPGVYYDKNSQRWFGEHKINGVKCAQSFAVKKHGCEEAKRLAIEWKKARIRGEVWDRFINKKKKSSNNPNCVSKTTKTSRPSVEELRIKYLSMSKNMPKVRGVWFNSTPQRMGWVGQAYKKCKRIERIFSVNKYGFEGARKLAIAFRNSQKPSNEDSDEDSWSKDDKMNIKNVEENLNNYEYKNEYPESNEIPITNNNSSSNSSNEINQTKMETKDTRINLCRDAILFILHDLETILELNIPMLHKNVNIYKICIKHHLNYLTLIKSEEQIIPYLNIFGDYIQRCILPTDLPYAELYVLIDSLIHNDILPSFDHKENFSEYSMAEDPGIITPSMLL</sequence>
<feature type="compositionally biased region" description="Low complexity" evidence="6">
    <location>
        <begin position="1765"/>
        <end position="1780"/>
    </location>
</feature>
<feature type="region of interest" description="Disordered" evidence="6">
    <location>
        <begin position="1347"/>
        <end position="1371"/>
    </location>
</feature>
<feature type="compositionally biased region" description="Acidic residues" evidence="6">
    <location>
        <begin position="50"/>
        <end position="77"/>
    </location>
</feature>
<dbReference type="EMBL" id="KI965474">
    <property type="protein sequence ID" value="EUD66103.1"/>
    <property type="molecule type" value="Genomic_DNA"/>
</dbReference>
<feature type="compositionally biased region" description="Low complexity" evidence="6">
    <location>
        <begin position="1293"/>
        <end position="1308"/>
    </location>
</feature>
<feature type="domain" description="AP2/ERF" evidence="7">
    <location>
        <begin position="2154"/>
        <end position="2205"/>
    </location>
</feature>
<evidence type="ECO:0000256" key="3">
    <source>
        <dbReference type="ARBA" id="ARBA00023125"/>
    </source>
</evidence>
<dbReference type="Pfam" id="PF00847">
    <property type="entry name" value="AP2"/>
    <property type="match status" value="2"/>
</dbReference>
<feature type="compositionally biased region" description="Polar residues" evidence="6">
    <location>
        <begin position="639"/>
        <end position="649"/>
    </location>
</feature>
<feature type="region of interest" description="Disordered" evidence="6">
    <location>
        <begin position="636"/>
        <end position="693"/>
    </location>
</feature>
<keyword evidence="3" id="KW-0238">DNA-binding</keyword>
<dbReference type="OrthoDB" id="371759at2759"/>
<feature type="compositionally biased region" description="Basic and acidic residues" evidence="6">
    <location>
        <begin position="1231"/>
        <end position="1244"/>
    </location>
</feature>
<dbReference type="InterPro" id="IPR001471">
    <property type="entry name" value="AP2/ERF_dom"/>
</dbReference>
<evidence type="ECO:0000256" key="5">
    <source>
        <dbReference type="ARBA" id="ARBA00023242"/>
    </source>
</evidence>
<keyword evidence="4" id="KW-0804">Transcription</keyword>